<keyword evidence="2" id="KW-1185">Reference proteome</keyword>
<proteinExistence type="predicted"/>
<organism evidence="1 2">
    <name type="scientific">Zophobihabitans entericus</name>
    <dbReference type="NCBI Taxonomy" id="1635327"/>
    <lineage>
        <taxon>Bacteria</taxon>
        <taxon>Pseudomonadati</taxon>
        <taxon>Pseudomonadota</taxon>
        <taxon>Gammaproteobacteria</taxon>
        <taxon>Orbales</taxon>
        <taxon>Orbaceae</taxon>
        <taxon>Zophobihabitans</taxon>
    </lineage>
</organism>
<sequence>MLENNEEHKIIKRFEQFFIAMCDWEREADTFSEKKTEQAFTPVWISEQVKKRNEIFDIYLTKRKRIYSEPLSYGWPYEFDLENEQTIQI</sequence>
<dbReference type="KEGG" id="orb:IPMB12_06875"/>
<gene>
    <name evidence="1" type="ORF">IPMB12_06875</name>
</gene>
<dbReference type="AlphaFoldDB" id="A0A6G9IC75"/>
<dbReference type="RefSeq" id="WP_166916240.1">
    <property type="nucleotide sequence ID" value="NZ_CP050253.1"/>
</dbReference>
<evidence type="ECO:0000313" key="1">
    <source>
        <dbReference type="EMBL" id="QIQ21432.1"/>
    </source>
</evidence>
<dbReference type="EMBL" id="CP050253">
    <property type="protein sequence ID" value="QIQ21432.1"/>
    <property type="molecule type" value="Genomic_DNA"/>
</dbReference>
<name>A0A6G9IC75_9GAMM</name>
<reference evidence="1 2" key="1">
    <citation type="submission" date="2020-03" db="EMBL/GenBank/DDBJ databases">
        <title>Complete genome sequence of Orbus sp. IPMB12 (BCRC 80908).</title>
        <authorList>
            <person name="Lo W.-S."/>
            <person name="Chang T.-H."/>
            <person name="Kuo C.-H."/>
        </authorList>
    </citation>
    <scope>NUCLEOTIDE SEQUENCE [LARGE SCALE GENOMIC DNA]</scope>
    <source>
        <strain evidence="1 2">IPMB12</strain>
    </source>
</reference>
<evidence type="ECO:0000313" key="2">
    <source>
        <dbReference type="Proteomes" id="UP000501168"/>
    </source>
</evidence>
<protein>
    <submittedName>
        <fullName evidence="1">Uncharacterized protein</fullName>
    </submittedName>
</protein>
<accession>A0A6G9IC75</accession>
<dbReference type="InParanoid" id="A0A6G9IC75"/>
<dbReference type="Proteomes" id="UP000501168">
    <property type="component" value="Chromosome"/>
</dbReference>